<dbReference type="EMBL" id="MH059638">
    <property type="protein sequence ID" value="AWD92601.1"/>
    <property type="molecule type" value="Genomic_DNA"/>
</dbReference>
<protein>
    <submittedName>
        <fullName evidence="1">Uncharacterized protein</fullName>
    </submittedName>
</protein>
<dbReference type="GeneID" id="55608141"/>
<reference evidence="1 2" key="1">
    <citation type="submission" date="2018-03" db="EMBL/GenBank/DDBJ databases">
        <title>Phage therapy in agriculture - a green tech approach to combat plant pathogenic bacteria.</title>
        <authorList>
            <person name="Carstens A.B."/>
            <person name="Djurhuus A.M."/>
            <person name="Hansen L.H."/>
        </authorList>
    </citation>
    <scope>NUCLEOTIDE SEQUENCE [LARGE SCALE GENOMIC DNA]</scope>
</reference>
<evidence type="ECO:0000313" key="1">
    <source>
        <dbReference type="EMBL" id="AWD92601.1"/>
    </source>
</evidence>
<organism evidence="1 2">
    <name type="scientific">Pectobacterium phage Nepra</name>
    <dbReference type="NCBI Taxonomy" id="2163635"/>
    <lineage>
        <taxon>Viruses</taxon>
        <taxon>Duplodnaviria</taxon>
        <taxon>Heunggongvirae</taxon>
        <taxon>Uroviricota</taxon>
        <taxon>Caudoviricetes</taxon>
        <taxon>Schitoviridae</taxon>
        <taxon>Cbunavirus</taxon>
        <taxon>Cbunavirus nepra</taxon>
    </lineage>
</organism>
<dbReference type="Proteomes" id="UP000246196">
    <property type="component" value="Segment"/>
</dbReference>
<name>A0A2S1GT89_9CAUD</name>
<evidence type="ECO:0000313" key="2">
    <source>
        <dbReference type="Proteomes" id="UP000246196"/>
    </source>
</evidence>
<keyword evidence="2" id="KW-1185">Reference proteome</keyword>
<dbReference type="KEGG" id="vg:55608141"/>
<accession>A0A2S1GT89</accession>
<proteinExistence type="predicted"/>
<sequence length="106" mass="11888">MDRENPVTEHALLRVSDGESLGWLSASQYDELRTLRLLTPKFEWKGTMPINLNKFNLGPNNLAGAVQQLIAIPGIESKFLILAVYVTHHMLKKPEVTMVEATIKGM</sequence>
<dbReference type="RefSeq" id="YP_009837938.1">
    <property type="nucleotide sequence ID" value="NC_048704.1"/>
</dbReference>